<comment type="caution">
    <text evidence="2">The sequence shown here is derived from an EMBL/GenBank/DDBJ whole genome shotgun (WGS) entry which is preliminary data.</text>
</comment>
<feature type="region of interest" description="Disordered" evidence="1">
    <location>
        <begin position="47"/>
        <end position="82"/>
    </location>
</feature>
<name>A0A5B7J723_PORTR</name>
<dbReference type="Proteomes" id="UP000324222">
    <property type="component" value="Unassembled WGS sequence"/>
</dbReference>
<dbReference type="EMBL" id="VSRR010077251">
    <property type="protein sequence ID" value="MPC88264.1"/>
    <property type="molecule type" value="Genomic_DNA"/>
</dbReference>
<dbReference type="AlphaFoldDB" id="A0A5B7J723"/>
<organism evidence="2 3">
    <name type="scientific">Portunus trituberculatus</name>
    <name type="common">Swimming crab</name>
    <name type="synonym">Neptunus trituberculatus</name>
    <dbReference type="NCBI Taxonomy" id="210409"/>
    <lineage>
        <taxon>Eukaryota</taxon>
        <taxon>Metazoa</taxon>
        <taxon>Ecdysozoa</taxon>
        <taxon>Arthropoda</taxon>
        <taxon>Crustacea</taxon>
        <taxon>Multicrustacea</taxon>
        <taxon>Malacostraca</taxon>
        <taxon>Eumalacostraca</taxon>
        <taxon>Eucarida</taxon>
        <taxon>Decapoda</taxon>
        <taxon>Pleocyemata</taxon>
        <taxon>Brachyura</taxon>
        <taxon>Eubrachyura</taxon>
        <taxon>Portunoidea</taxon>
        <taxon>Portunidae</taxon>
        <taxon>Portuninae</taxon>
        <taxon>Portunus</taxon>
    </lineage>
</organism>
<reference evidence="2 3" key="1">
    <citation type="submission" date="2019-05" db="EMBL/GenBank/DDBJ databases">
        <title>Another draft genome of Portunus trituberculatus and its Hox gene families provides insights of decapod evolution.</title>
        <authorList>
            <person name="Jeong J.-H."/>
            <person name="Song I."/>
            <person name="Kim S."/>
            <person name="Choi T."/>
            <person name="Kim D."/>
            <person name="Ryu S."/>
            <person name="Kim W."/>
        </authorList>
    </citation>
    <scope>NUCLEOTIDE SEQUENCE [LARGE SCALE GENOMIC DNA]</scope>
    <source>
        <tissue evidence="2">Muscle</tissue>
    </source>
</reference>
<evidence type="ECO:0000256" key="1">
    <source>
        <dbReference type="SAM" id="MobiDB-lite"/>
    </source>
</evidence>
<protein>
    <submittedName>
        <fullName evidence="2">Uncharacterized protein</fullName>
    </submittedName>
</protein>
<sequence>MNTPCYEDALREVPHVFQFIMTQETLREETASSPELWRHLEGQIEPRAGDLEAASQPARPLARGSPDKPEHDFCSPYITREY</sequence>
<accession>A0A5B7J723</accession>
<gene>
    <name evidence="2" type="ORF">E2C01_083164</name>
</gene>
<proteinExistence type="predicted"/>
<keyword evidence="3" id="KW-1185">Reference proteome</keyword>
<evidence type="ECO:0000313" key="3">
    <source>
        <dbReference type="Proteomes" id="UP000324222"/>
    </source>
</evidence>
<evidence type="ECO:0000313" key="2">
    <source>
        <dbReference type="EMBL" id="MPC88264.1"/>
    </source>
</evidence>